<name>A0A0F9TU93_9ZZZZ</name>
<protein>
    <submittedName>
        <fullName evidence="1">Uncharacterized protein</fullName>
    </submittedName>
</protein>
<accession>A0A0F9TU93</accession>
<comment type="caution">
    <text evidence="1">The sequence shown here is derived from an EMBL/GenBank/DDBJ whole genome shotgun (WGS) entry which is preliminary data.</text>
</comment>
<proteinExistence type="predicted"/>
<evidence type="ECO:0000313" key="1">
    <source>
        <dbReference type="EMBL" id="KKN44933.1"/>
    </source>
</evidence>
<organism evidence="1">
    <name type="scientific">marine sediment metagenome</name>
    <dbReference type="NCBI Taxonomy" id="412755"/>
    <lineage>
        <taxon>unclassified sequences</taxon>
        <taxon>metagenomes</taxon>
        <taxon>ecological metagenomes</taxon>
    </lineage>
</organism>
<sequence>MSLKITRDMHGLYVITPEGPPGDPIEPVTTDSLLELGAAIAHYFRPEKDKEYHDIYKRRGLCPLCNAMIADDLSQELMRRAAEEEDGDA</sequence>
<reference evidence="1" key="1">
    <citation type="journal article" date="2015" name="Nature">
        <title>Complex archaea that bridge the gap between prokaryotes and eukaryotes.</title>
        <authorList>
            <person name="Spang A."/>
            <person name="Saw J.H."/>
            <person name="Jorgensen S.L."/>
            <person name="Zaremba-Niedzwiedzka K."/>
            <person name="Martijn J."/>
            <person name="Lind A.E."/>
            <person name="van Eijk R."/>
            <person name="Schleper C."/>
            <person name="Guy L."/>
            <person name="Ettema T.J."/>
        </authorList>
    </citation>
    <scope>NUCLEOTIDE SEQUENCE</scope>
</reference>
<gene>
    <name evidence="1" type="ORF">LCGC14_0688110</name>
</gene>
<dbReference type="EMBL" id="LAZR01001419">
    <property type="protein sequence ID" value="KKN44933.1"/>
    <property type="molecule type" value="Genomic_DNA"/>
</dbReference>
<dbReference type="AlphaFoldDB" id="A0A0F9TU93"/>